<comment type="caution">
    <text evidence="2">The sequence shown here is derived from an EMBL/GenBank/DDBJ whole genome shotgun (WGS) entry which is preliminary data.</text>
</comment>
<proteinExistence type="predicted"/>
<feature type="region of interest" description="Disordered" evidence="1">
    <location>
        <begin position="33"/>
        <end position="59"/>
    </location>
</feature>
<gene>
    <name evidence="2" type="ORF">M1L60_10805</name>
</gene>
<keyword evidence="3" id="KW-1185">Reference proteome</keyword>
<dbReference type="Proteomes" id="UP001523369">
    <property type="component" value="Unassembled WGS sequence"/>
</dbReference>
<organism evidence="2 3">
    <name type="scientific">Paractinoplanes aksuensis</name>
    <dbReference type="NCBI Taxonomy" id="2939490"/>
    <lineage>
        <taxon>Bacteria</taxon>
        <taxon>Bacillati</taxon>
        <taxon>Actinomycetota</taxon>
        <taxon>Actinomycetes</taxon>
        <taxon>Micromonosporales</taxon>
        <taxon>Micromonosporaceae</taxon>
        <taxon>Paractinoplanes</taxon>
    </lineage>
</organism>
<accession>A0ABT1DJR4</accession>
<evidence type="ECO:0000313" key="3">
    <source>
        <dbReference type="Proteomes" id="UP001523369"/>
    </source>
</evidence>
<dbReference type="RefSeq" id="WP_253237216.1">
    <property type="nucleotide sequence ID" value="NZ_JAMYJR010000010.1"/>
</dbReference>
<dbReference type="EMBL" id="JAMYJR010000010">
    <property type="protein sequence ID" value="MCO8271082.1"/>
    <property type="molecule type" value="Genomic_DNA"/>
</dbReference>
<evidence type="ECO:0000313" key="2">
    <source>
        <dbReference type="EMBL" id="MCO8271082.1"/>
    </source>
</evidence>
<sequence length="177" mass="19826">MSEILAAIAIVISLVALAVAWWNGSSARRSADAAEGSQHAADRSADAAMRVADVESQRRHAETRPRYKIEILSGDDPIFEYFVRLTLVEHGPVQDLLVEVLSPAEVEIYGRKPGDTHPVREAHLGKLSIGETRQLPLRQIDDIAYSRVRLLITSVSEQYKSPWIQVEDLNIPRPWHD</sequence>
<reference evidence="2 3" key="1">
    <citation type="submission" date="2022-06" db="EMBL/GenBank/DDBJ databases">
        <title>New Species of the Genus Actinoplanes, ActinopZanes ferrugineus.</title>
        <authorList>
            <person name="Ding P."/>
        </authorList>
    </citation>
    <scope>NUCLEOTIDE SEQUENCE [LARGE SCALE GENOMIC DNA]</scope>
    <source>
        <strain evidence="2 3">TRM88003</strain>
    </source>
</reference>
<name>A0ABT1DJR4_9ACTN</name>
<evidence type="ECO:0000256" key="1">
    <source>
        <dbReference type="SAM" id="MobiDB-lite"/>
    </source>
</evidence>
<protein>
    <submittedName>
        <fullName evidence="2">Uncharacterized protein</fullName>
    </submittedName>
</protein>